<protein>
    <submittedName>
        <fullName evidence="2">Uncharacterized protein</fullName>
    </submittedName>
</protein>
<keyword evidence="1" id="KW-1133">Transmembrane helix</keyword>
<keyword evidence="1" id="KW-0472">Membrane</keyword>
<proteinExistence type="predicted"/>
<keyword evidence="1" id="KW-0812">Transmembrane</keyword>
<dbReference type="EMBL" id="JAMYWD010000008">
    <property type="protein sequence ID" value="KAJ4963855.1"/>
    <property type="molecule type" value="Genomic_DNA"/>
</dbReference>
<gene>
    <name evidence="2" type="ORF">NE237_023794</name>
</gene>
<evidence type="ECO:0000256" key="1">
    <source>
        <dbReference type="SAM" id="Phobius"/>
    </source>
</evidence>
<feature type="transmembrane region" description="Helical" evidence="1">
    <location>
        <begin position="12"/>
        <end position="33"/>
    </location>
</feature>
<dbReference type="Proteomes" id="UP001141806">
    <property type="component" value="Unassembled WGS sequence"/>
</dbReference>
<organism evidence="2 3">
    <name type="scientific">Protea cynaroides</name>
    <dbReference type="NCBI Taxonomy" id="273540"/>
    <lineage>
        <taxon>Eukaryota</taxon>
        <taxon>Viridiplantae</taxon>
        <taxon>Streptophyta</taxon>
        <taxon>Embryophyta</taxon>
        <taxon>Tracheophyta</taxon>
        <taxon>Spermatophyta</taxon>
        <taxon>Magnoliopsida</taxon>
        <taxon>Proteales</taxon>
        <taxon>Proteaceae</taxon>
        <taxon>Protea</taxon>
    </lineage>
</organism>
<accession>A0A9Q0HDK6</accession>
<keyword evidence="3" id="KW-1185">Reference proteome</keyword>
<sequence>MLGIRKEGSLIVWSVVSPTELTLCFDCACFFPIPLPKHATYFLVKTAFEVFTGLPGPASSLLPASSILMIFLYHYQNSRLSSNWGHIECVCPIQWEEAQYLKKRDLALLLFFASSVWCAFFCIFLAITVEILIHGDTFPMTIIGRVGCKELISGLVVGVVISSDWDGSDSAS</sequence>
<feature type="transmembrane region" description="Helical" evidence="1">
    <location>
        <begin position="53"/>
        <end position="73"/>
    </location>
</feature>
<comment type="caution">
    <text evidence="2">The sequence shown here is derived from an EMBL/GenBank/DDBJ whole genome shotgun (WGS) entry which is preliminary data.</text>
</comment>
<evidence type="ECO:0000313" key="2">
    <source>
        <dbReference type="EMBL" id="KAJ4963855.1"/>
    </source>
</evidence>
<dbReference type="AlphaFoldDB" id="A0A9Q0HDK6"/>
<evidence type="ECO:0000313" key="3">
    <source>
        <dbReference type="Proteomes" id="UP001141806"/>
    </source>
</evidence>
<reference evidence="2" key="1">
    <citation type="journal article" date="2023" name="Plant J.">
        <title>The genome of the king protea, Protea cynaroides.</title>
        <authorList>
            <person name="Chang J."/>
            <person name="Duong T.A."/>
            <person name="Schoeman C."/>
            <person name="Ma X."/>
            <person name="Roodt D."/>
            <person name="Barker N."/>
            <person name="Li Z."/>
            <person name="Van de Peer Y."/>
            <person name="Mizrachi E."/>
        </authorList>
    </citation>
    <scope>NUCLEOTIDE SEQUENCE</scope>
    <source>
        <tissue evidence="2">Young leaves</tissue>
    </source>
</reference>
<name>A0A9Q0HDK6_9MAGN</name>
<feature type="transmembrane region" description="Helical" evidence="1">
    <location>
        <begin position="106"/>
        <end position="133"/>
    </location>
</feature>